<dbReference type="UniPathway" id="UPA00253">
    <property type="reaction ID" value="UER00457"/>
</dbReference>
<dbReference type="InterPro" id="IPR053190">
    <property type="entry name" value="NAPRTase-like"/>
</dbReference>
<evidence type="ECO:0000256" key="6">
    <source>
        <dbReference type="ARBA" id="ARBA00022679"/>
    </source>
</evidence>
<dbReference type="PATRIC" id="fig|61435.5.peg.920"/>
<dbReference type="GeneID" id="3229261"/>
<dbReference type="Gene3D" id="3.90.1170.20">
    <property type="entry name" value="Quinolinate phosphoribosyl transferase, N-terminal domain"/>
    <property type="match status" value="1"/>
</dbReference>
<dbReference type="InterPro" id="IPR013785">
    <property type="entry name" value="Aldolase_TIM"/>
</dbReference>
<dbReference type="Pfam" id="PF02749">
    <property type="entry name" value="QRPTase_N"/>
    <property type="match status" value="1"/>
</dbReference>
<dbReference type="SUPFAM" id="SSF54675">
    <property type="entry name" value="Nicotinate/Quinolinate PRTase N-terminal domain-like"/>
    <property type="match status" value="1"/>
</dbReference>
<gene>
    <name evidence="11" type="ORF">DA01_04670</name>
    <name evidence="12" type="ORF">VLL09_07015</name>
</gene>
<evidence type="ECO:0000313" key="13">
    <source>
        <dbReference type="Proteomes" id="UP000053577"/>
    </source>
</evidence>
<dbReference type="EMBL" id="JGYD01000018">
    <property type="protein sequence ID" value="KSV17941.1"/>
    <property type="molecule type" value="Genomic_DNA"/>
</dbReference>
<comment type="catalytic activity">
    <reaction evidence="7">
        <text>nicotinate beta-D-ribonucleotide + CO2 + diphosphate = quinolinate + 5-phospho-alpha-D-ribose 1-diphosphate + 2 H(+)</text>
        <dbReference type="Rhea" id="RHEA:12733"/>
        <dbReference type="ChEBI" id="CHEBI:15378"/>
        <dbReference type="ChEBI" id="CHEBI:16526"/>
        <dbReference type="ChEBI" id="CHEBI:29959"/>
        <dbReference type="ChEBI" id="CHEBI:33019"/>
        <dbReference type="ChEBI" id="CHEBI:57502"/>
        <dbReference type="ChEBI" id="CHEBI:58017"/>
        <dbReference type="EC" id="2.4.2.19"/>
    </reaction>
</comment>
<dbReference type="Pfam" id="PF01729">
    <property type="entry name" value="QRPTase_C"/>
    <property type="match status" value="1"/>
</dbReference>
<protein>
    <recommendedName>
        <fullName evidence="2">nicotinate phosphoribosyltransferase</fullName>
        <ecNumber evidence="2">6.3.4.21</ecNumber>
    </recommendedName>
</protein>
<dbReference type="InterPro" id="IPR007229">
    <property type="entry name" value="Nic_PRibTrfase-Fam"/>
</dbReference>
<evidence type="ECO:0000256" key="5">
    <source>
        <dbReference type="ARBA" id="ARBA00022642"/>
    </source>
</evidence>
<keyword evidence="11" id="KW-0328">Glycosyltransferase</keyword>
<dbReference type="GO" id="GO:0004516">
    <property type="term" value="F:nicotinate phosphoribosyltransferase activity"/>
    <property type="evidence" value="ECO:0007669"/>
    <property type="project" value="UniProtKB-EC"/>
</dbReference>
<keyword evidence="3" id="KW-0597">Phosphoprotein</keyword>
<evidence type="ECO:0000313" key="12">
    <source>
        <dbReference type="EMBL" id="WRO07134.1"/>
    </source>
</evidence>
<feature type="domain" description="Quinolinate phosphoribosyl transferase N-terminal" evidence="10">
    <location>
        <begin position="20"/>
        <end position="109"/>
    </location>
</feature>
<evidence type="ECO:0000256" key="4">
    <source>
        <dbReference type="ARBA" id="ARBA00022598"/>
    </source>
</evidence>
<dbReference type="Gene3D" id="3.20.20.70">
    <property type="entry name" value="Aldolase class I"/>
    <property type="match status" value="1"/>
</dbReference>
<dbReference type="AlphaFoldDB" id="A0A0V8M2F3"/>
<dbReference type="Proteomes" id="UP001327986">
    <property type="component" value="Chromosome"/>
</dbReference>
<dbReference type="EMBL" id="CP141531">
    <property type="protein sequence ID" value="WRO07134.1"/>
    <property type="molecule type" value="Genomic_DNA"/>
</dbReference>
<dbReference type="eggNOG" id="COG1488">
    <property type="taxonomic scope" value="Bacteria"/>
</dbReference>
<dbReference type="NCBIfam" id="NF006415">
    <property type="entry name" value="PRK08662.1"/>
    <property type="match status" value="1"/>
</dbReference>
<evidence type="ECO:0000313" key="11">
    <source>
        <dbReference type="EMBL" id="KSV17941.1"/>
    </source>
</evidence>
<evidence type="ECO:0000259" key="10">
    <source>
        <dbReference type="Pfam" id="PF02749"/>
    </source>
</evidence>
<dbReference type="GO" id="GO:0009435">
    <property type="term" value="P:NAD+ biosynthetic process"/>
    <property type="evidence" value="ECO:0007669"/>
    <property type="project" value="UniProtKB-UniPathway"/>
</dbReference>
<comment type="catalytic activity">
    <reaction evidence="8">
        <text>5-phospho-alpha-D-ribose 1-diphosphate + nicotinate + ATP + H2O = nicotinate beta-D-ribonucleotide + ADP + phosphate + diphosphate</text>
        <dbReference type="Rhea" id="RHEA:36163"/>
        <dbReference type="ChEBI" id="CHEBI:15377"/>
        <dbReference type="ChEBI" id="CHEBI:30616"/>
        <dbReference type="ChEBI" id="CHEBI:32544"/>
        <dbReference type="ChEBI" id="CHEBI:33019"/>
        <dbReference type="ChEBI" id="CHEBI:43474"/>
        <dbReference type="ChEBI" id="CHEBI:57502"/>
        <dbReference type="ChEBI" id="CHEBI:58017"/>
        <dbReference type="ChEBI" id="CHEBI:456216"/>
        <dbReference type="EC" id="6.3.4.21"/>
    </reaction>
</comment>
<dbReference type="InterPro" id="IPR036068">
    <property type="entry name" value="Nicotinate_pribotase-like_C"/>
</dbReference>
<feature type="domain" description="Quinolinate phosphoribosyl transferase C-terminal" evidence="9">
    <location>
        <begin position="115"/>
        <end position="303"/>
    </location>
</feature>
<evidence type="ECO:0000256" key="8">
    <source>
        <dbReference type="ARBA" id="ARBA00048668"/>
    </source>
</evidence>
<dbReference type="GO" id="GO:0004514">
    <property type="term" value="F:nicotinate-nucleotide diphosphorylase (carboxylating) activity"/>
    <property type="evidence" value="ECO:0007669"/>
    <property type="project" value="UniProtKB-EC"/>
</dbReference>
<dbReference type="InterPro" id="IPR002638">
    <property type="entry name" value="Quinolinate_PRibosylTrfase_C"/>
</dbReference>
<evidence type="ECO:0000256" key="7">
    <source>
        <dbReference type="ARBA" id="ARBA00047445"/>
    </source>
</evidence>
<dbReference type="PANTHER" id="PTHR43202">
    <property type="entry name" value="NICOTINATE-NUCLEOTIDE PYROPHOSPHORYLASE"/>
    <property type="match status" value="1"/>
</dbReference>
<dbReference type="PANTHER" id="PTHR43202:SF1">
    <property type="entry name" value="NICOTINATE PHOSPHORIBOSYLTRANSFERASE"/>
    <property type="match status" value="1"/>
</dbReference>
<sequence length="333" mass="35974">MPVKPKFNIPGNLLSGDTTDIYFARTVEILAKENQNPETVMEVFTTRPGILCGLSEAVELLQAVLPAGEGEIWALEDGDQISAKEVVMRIKAPYLSFGLYETVYLGMLASGTGWATAARECVEAAGDIPVTSFGARHIHPLVAGRMDYAAMIGGCKGCSSIEGARLWGISPSGTIPHSLILVMGDTLKATLAFDKHMPPQVPRVALVDTFKDEVEESLRVAEAMGQRLDSVRLDTPFERGRVTADLVKEVRANLDMAGHNHVKIFVSGGLTPERIRYFAENNAPVDGYGTGSYISGARPIDFTADLHEIAGKAVAKRGRIPGLSQNPRLKKVR</sequence>
<dbReference type="EC" id="6.3.4.21" evidence="2"/>
<reference evidence="11 13" key="1">
    <citation type="journal article" date="2015" name="Sci. Rep.">
        <title>A comparative genomics and reductive dehalogenase gene transcription study of two chloroethene-respiring bacteria, Dehalococcoides mccartyi strains MB and 11a.</title>
        <authorList>
            <person name="Low A."/>
            <person name="Shen Z."/>
            <person name="Cheng D."/>
            <person name="Rogers M.J."/>
            <person name="Lee P.K."/>
            <person name="He J."/>
        </authorList>
    </citation>
    <scope>NUCLEOTIDE SEQUENCE [LARGE SCALE GENOMIC DNA]</scope>
    <source>
        <strain evidence="11 13">MB</strain>
    </source>
</reference>
<keyword evidence="4 12" id="KW-0436">Ligase</keyword>
<organism evidence="11 13">
    <name type="scientific">Dehalococcoides mccartyi</name>
    <dbReference type="NCBI Taxonomy" id="61435"/>
    <lineage>
        <taxon>Bacteria</taxon>
        <taxon>Bacillati</taxon>
        <taxon>Chloroflexota</taxon>
        <taxon>Dehalococcoidia</taxon>
        <taxon>Dehalococcoidales</taxon>
        <taxon>Dehalococcoidaceae</taxon>
        <taxon>Dehalococcoides</taxon>
    </lineage>
</organism>
<proteinExistence type="predicted"/>
<evidence type="ECO:0000259" key="9">
    <source>
        <dbReference type="Pfam" id="PF01729"/>
    </source>
</evidence>
<keyword evidence="5" id="KW-0662">Pyridine nucleotide biosynthesis</keyword>
<dbReference type="RefSeq" id="WP_010937103.1">
    <property type="nucleotide sequence ID" value="NZ_CP141531.1"/>
</dbReference>
<dbReference type="Proteomes" id="UP000053577">
    <property type="component" value="Unassembled WGS sequence"/>
</dbReference>
<reference evidence="12" key="2">
    <citation type="submission" date="2023-12" db="EMBL/GenBank/DDBJ databases">
        <title>Isolation of organohalide respiring bacteria Dehalococcoides mccartyi strain GPTCE1 in groundwater collected near a chemical plant in Suzhou, China.</title>
        <authorList>
            <person name="Liu G."/>
        </authorList>
    </citation>
    <scope>NUCLEOTIDE SEQUENCE</scope>
    <source>
        <strain evidence="12">GPTCE1</strain>
    </source>
</reference>
<accession>A0A0V8M2F3</accession>
<evidence type="ECO:0000256" key="2">
    <source>
        <dbReference type="ARBA" id="ARBA00013236"/>
    </source>
</evidence>
<dbReference type="OrthoDB" id="9770610at2"/>
<comment type="pathway">
    <text evidence="1">Cofactor biosynthesis; NAD(+) biosynthesis; nicotinate D-ribonucleotide from nicotinate: step 1/1.</text>
</comment>
<evidence type="ECO:0000256" key="1">
    <source>
        <dbReference type="ARBA" id="ARBA00004952"/>
    </source>
</evidence>
<dbReference type="PIRSF" id="PIRSF000484">
    <property type="entry name" value="NAPRT"/>
    <property type="match status" value="1"/>
</dbReference>
<evidence type="ECO:0000256" key="3">
    <source>
        <dbReference type="ARBA" id="ARBA00022553"/>
    </source>
</evidence>
<dbReference type="InterPro" id="IPR037128">
    <property type="entry name" value="Quinolinate_PRibosylTase_N_sf"/>
</dbReference>
<dbReference type="InterPro" id="IPR022412">
    <property type="entry name" value="Quinolinate_PRibosylTrfase_N"/>
</dbReference>
<name>A0A0V8M2F3_9CHLR</name>
<keyword evidence="6 11" id="KW-0808">Transferase</keyword>
<dbReference type="SUPFAM" id="SSF51690">
    <property type="entry name" value="Nicotinate/Quinolinate PRTase C-terminal domain-like"/>
    <property type="match status" value="1"/>
</dbReference>